<dbReference type="GO" id="GO:0005615">
    <property type="term" value="C:extracellular space"/>
    <property type="evidence" value="ECO:0007669"/>
    <property type="project" value="TreeGrafter"/>
</dbReference>
<dbReference type="PROSITE" id="PS50836">
    <property type="entry name" value="DOMON"/>
    <property type="match status" value="1"/>
</dbReference>
<dbReference type="InterPro" id="IPR005018">
    <property type="entry name" value="DOMON_domain"/>
</dbReference>
<dbReference type="CDD" id="cd09631">
    <property type="entry name" value="DOMON_DOH"/>
    <property type="match status" value="1"/>
</dbReference>
<dbReference type="SMART" id="SM00089">
    <property type="entry name" value="PKD"/>
    <property type="match status" value="1"/>
</dbReference>
<dbReference type="InterPro" id="IPR000945">
    <property type="entry name" value="DBH-like"/>
</dbReference>
<dbReference type="EMBL" id="WJKJ01000126">
    <property type="protein sequence ID" value="MBD3364348.1"/>
    <property type="molecule type" value="Genomic_DNA"/>
</dbReference>
<name>A0A9D5QC65_UNCW3</name>
<dbReference type="GO" id="GO:0042420">
    <property type="term" value="P:dopamine catabolic process"/>
    <property type="evidence" value="ECO:0007669"/>
    <property type="project" value="TreeGrafter"/>
</dbReference>
<dbReference type="PANTHER" id="PTHR10157">
    <property type="entry name" value="DOPAMINE BETA HYDROXYLASE RELATED"/>
    <property type="match status" value="1"/>
</dbReference>
<organism evidence="5 6">
    <name type="scientific">candidate division WOR-3 bacterium</name>
    <dbReference type="NCBI Taxonomy" id="2052148"/>
    <lineage>
        <taxon>Bacteria</taxon>
        <taxon>Bacteria division WOR-3</taxon>
    </lineage>
</organism>
<sequence>MKRVLAVILIIAALLVTGCATKGPEAAFSADVTSGTPPLEVSFTDESTGDPTSWSWDFGDGSTSTEQNPTHTFADTGSFDVTLVCSNENDADTLTMPAYIVVTDAPYSEEVVGDFTFKWRTRGEVIDVILSAPTTGWVAVGFDPTTAMKDANYIIGYVDGEKVTIIDEFGDGNFSHTPDTDLEGADDVANADGSEADGSTTISFTIPLDSGDDNDKVLAVGQTYKVIFAYGPDGADDFTTKHASRASADIEL</sequence>
<dbReference type="Gene3D" id="2.60.40.10">
    <property type="entry name" value="Immunoglobulins"/>
    <property type="match status" value="1"/>
</dbReference>
<dbReference type="InterPro" id="IPR022409">
    <property type="entry name" value="PKD/Chitinase_dom"/>
</dbReference>
<evidence type="ECO:0000259" key="3">
    <source>
        <dbReference type="PROSITE" id="PS50093"/>
    </source>
</evidence>
<evidence type="ECO:0000256" key="1">
    <source>
        <dbReference type="SAM" id="MobiDB-lite"/>
    </source>
</evidence>
<evidence type="ECO:0000313" key="6">
    <source>
        <dbReference type="Proteomes" id="UP000630660"/>
    </source>
</evidence>
<dbReference type="InterPro" id="IPR045266">
    <property type="entry name" value="DOH_DOMON"/>
</dbReference>
<dbReference type="InterPro" id="IPR035986">
    <property type="entry name" value="PKD_dom_sf"/>
</dbReference>
<feature type="chain" id="PRO_5039392644" evidence="2">
    <location>
        <begin position="23"/>
        <end position="252"/>
    </location>
</feature>
<evidence type="ECO:0000256" key="2">
    <source>
        <dbReference type="SAM" id="SignalP"/>
    </source>
</evidence>
<dbReference type="Pfam" id="PF03351">
    <property type="entry name" value="DOMON"/>
    <property type="match status" value="1"/>
</dbReference>
<dbReference type="Proteomes" id="UP000630660">
    <property type="component" value="Unassembled WGS sequence"/>
</dbReference>
<gene>
    <name evidence="5" type="ORF">GF359_03940</name>
</gene>
<proteinExistence type="predicted"/>
<dbReference type="Pfam" id="PF18911">
    <property type="entry name" value="PKD_4"/>
    <property type="match status" value="1"/>
</dbReference>
<accession>A0A9D5QC65</accession>
<dbReference type="InterPro" id="IPR000601">
    <property type="entry name" value="PKD_dom"/>
</dbReference>
<dbReference type="AlphaFoldDB" id="A0A9D5QC65"/>
<feature type="compositionally biased region" description="Polar residues" evidence="1">
    <location>
        <begin position="44"/>
        <end position="67"/>
    </location>
</feature>
<dbReference type="GO" id="GO:0006589">
    <property type="term" value="P:octopamine biosynthetic process"/>
    <property type="evidence" value="ECO:0007669"/>
    <property type="project" value="TreeGrafter"/>
</dbReference>
<feature type="signal peptide" evidence="2">
    <location>
        <begin position="1"/>
        <end position="22"/>
    </location>
</feature>
<dbReference type="InterPro" id="IPR013783">
    <property type="entry name" value="Ig-like_fold"/>
</dbReference>
<dbReference type="SUPFAM" id="SSF49344">
    <property type="entry name" value="CBD9-like"/>
    <property type="match status" value="1"/>
</dbReference>
<evidence type="ECO:0000259" key="4">
    <source>
        <dbReference type="PROSITE" id="PS50836"/>
    </source>
</evidence>
<dbReference type="FunFam" id="2.60.40.10:FF:000270">
    <property type="entry name" value="Cell surface protein"/>
    <property type="match status" value="1"/>
</dbReference>
<dbReference type="SUPFAM" id="SSF49299">
    <property type="entry name" value="PKD domain"/>
    <property type="match status" value="1"/>
</dbReference>
<dbReference type="GO" id="GO:0030667">
    <property type="term" value="C:secretory granule membrane"/>
    <property type="evidence" value="ECO:0007669"/>
    <property type="project" value="TreeGrafter"/>
</dbReference>
<dbReference type="CDD" id="cd00146">
    <property type="entry name" value="PKD"/>
    <property type="match status" value="1"/>
</dbReference>
<reference evidence="5" key="1">
    <citation type="submission" date="2019-11" db="EMBL/GenBank/DDBJ databases">
        <title>Microbial mats filling the niche in hypersaline microbial mats.</title>
        <authorList>
            <person name="Wong H.L."/>
            <person name="Macleod F.I."/>
            <person name="White R.A. III"/>
            <person name="Burns B.P."/>
        </authorList>
    </citation>
    <scope>NUCLEOTIDE SEQUENCE</scope>
    <source>
        <strain evidence="5">Bin_327</strain>
    </source>
</reference>
<dbReference type="PROSITE" id="PS50093">
    <property type="entry name" value="PKD"/>
    <property type="match status" value="1"/>
</dbReference>
<feature type="domain" description="PKD" evidence="3">
    <location>
        <begin position="24"/>
        <end position="107"/>
    </location>
</feature>
<dbReference type="PROSITE" id="PS51257">
    <property type="entry name" value="PROKAR_LIPOPROTEIN"/>
    <property type="match status" value="1"/>
</dbReference>
<feature type="domain" description="DOMON" evidence="4">
    <location>
        <begin position="113"/>
        <end position="231"/>
    </location>
</feature>
<dbReference type="SMART" id="SM00664">
    <property type="entry name" value="DoH"/>
    <property type="match status" value="1"/>
</dbReference>
<comment type="caution">
    <text evidence="5">The sequence shown here is derived from an EMBL/GenBank/DDBJ whole genome shotgun (WGS) entry which is preliminary data.</text>
</comment>
<evidence type="ECO:0000313" key="5">
    <source>
        <dbReference type="EMBL" id="MBD3364348.1"/>
    </source>
</evidence>
<feature type="region of interest" description="Disordered" evidence="1">
    <location>
        <begin position="43"/>
        <end position="67"/>
    </location>
</feature>
<protein>
    <submittedName>
        <fullName evidence="5">PKD domain-containing protein</fullName>
    </submittedName>
</protein>
<dbReference type="PANTHER" id="PTHR10157:SF23">
    <property type="entry name" value="MOXD1 HOMOLOG 1"/>
    <property type="match status" value="1"/>
</dbReference>
<keyword evidence="2" id="KW-0732">Signal</keyword>
<dbReference type="Gene3D" id="2.60.40.1210">
    <property type="entry name" value="Cellobiose dehydrogenase, cytochrome domain"/>
    <property type="match status" value="1"/>
</dbReference>
<dbReference type="GO" id="GO:0004500">
    <property type="term" value="F:dopamine beta-monooxygenase activity"/>
    <property type="evidence" value="ECO:0007669"/>
    <property type="project" value="InterPro"/>
</dbReference>
<dbReference type="GO" id="GO:0042421">
    <property type="term" value="P:norepinephrine biosynthetic process"/>
    <property type="evidence" value="ECO:0007669"/>
    <property type="project" value="TreeGrafter"/>
</dbReference>